<feature type="domain" description="YgjP-like metallopeptidase" evidence="2">
    <location>
        <begin position="225"/>
        <end position="317"/>
    </location>
</feature>
<dbReference type="InterPro" id="IPR053136">
    <property type="entry name" value="UTP_pyrophosphatase-like"/>
</dbReference>
<dbReference type="AlphaFoldDB" id="A0A1I6K872"/>
<proteinExistence type="predicted"/>
<dbReference type="Gene3D" id="3.30.2010.10">
    <property type="entry name" value="Metalloproteases ('zincins'), catalytic domain"/>
    <property type="match status" value="1"/>
</dbReference>
<dbReference type="EMBL" id="FOZC01000015">
    <property type="protein sequence ID" value="SFR87238.1"/>
    <property type="molecule type" value="Genomic_DNA"/>
</dbReference>
<reference evidence="3 4" key="1">
    <citation type="submission" date="2016-10" db="EMBL/GenBank/DDBJ databases">
        <authorList>
            <person name="de Groot N.N."/>
        </authorList>
    </citation>
    <scope>NUCLEOTIDE SEQUENCE [LARGE SCALE GENOMIC DNA]</scope>
    <source>
        <strain evidence="3 4">F</strain>
    </source>
</reference>
<dbReference type="CDD" id="cd07344">
    <property type="entry name" value="M48_yhfN_like"/>
    <property type="match status" value="1"/>
</dbReference>
<feature type="region of interest" description="Disordered" evidence="1">
    <location>
        <begin position="86"/>
        <end position="105"/>
    </location>
</feature>
<dbReference type="PANTHER" id="PTHR30399:SF1">
    <property type="entry name" value="UTP PYROPHOSPHATASE"/>
    <property type="match status" value="1"/>
</dbReference>
<protein>
    <submittedName>
        <fullName evidence="3">Predicted metal-dependent hydrolase</fullName>
    </submittedName>
</protein>
<dbReference type="Pfam" id="PF01863">
    <property type="entry name" value="YgjP-like"/>
    <property type="match status" value="1"/>
</dbReference>
<dbReference type="InterPro" id="IPR002725">
    <property type="entry name" value="YgjP-like_metallopeptidase"/>
</dbReference>
<dbReference type="PANTHER" id="PTHR30399">
    <property type="entry name" value="UNCHARACTERIZED PROTEIN YGJP"/>
    <property type="match status" value="1"/>
</dbReference>
<evidence type="ECO:0000256" key="1">
    <source>
        <dbReference type="SAM" id="MobiDB-lite"/>
    </source>
</evidence>
<dbReference type="GO" id="GO:0016787">
    <property type="term" value="F:hydrolase activity"/>
    <property type="evidence" value="ECO:0007669"/>
    <property type="project" value="UniProtKB-KW"/>
</dbReference>
<evidence type="ECO:0000313" key="3">
    <source>
        <dbReference type="EMBL" id="SFR87238.1"/>
    </source>
</evidence>
<gene>
    <name evidence="3" type="ORF">SAMN02910262_02339</name>
</gene>
<dbReference type="Proteomes" id="UP000214760">
    <property type="component" value="Unassembled WGS sequence"/>
</dbReference>
<evidence type="ECO:0000259" key="2">
    <source>
        <dbReference type="Pfam" id="PF01863"/>
    </source>
</evidence>
<accession>A0A1I6K872</accession>
<evidence type="ECO:0000313" key="4">
    <source>
        <dbReference type="Proteomes" id="UP000214760"/>
    </source>
</evidence>
<name>A0A1I6K872_9FIRM</name>
<organism evidence="3 4">
    <name type="scientific">[Clostridium] aminophilum</name>
    <dbReference type="NCBI Taxonomy" id="1526"/>
    <lineage>
        <taxon>Bacteria</taxon>
        <taxon>Bacillati</taxon>
        <taxon>Bacillota</taxon>
        <taxon>Clostridia</taxon>
        <taxon>Lachnospirales</taxon>
        <taxon>Lachnospiraceae</taxon>
    </lineage>
</organism>
<sequence>MRINPRKIREIGAWPDSSDFNRKIDLLVSADKIRKIPKKESATGRHTLGSLPGQLGGTFEQMLASVLNAGKPREYTPDEFLSRSGKVLADRTSGSPDDGAEGKNIAGAADKDKFADGFANGIPAFGDEQTDAAGSALEMVEEYRIPYQMIRSGRATISIEIGRDCNLVFRAPMRTKTRDVEELARKHFPWIVQHMAKKLTERENGTQLEELSQDERKQKVNAFVPVLKERLQYYAGRMGVTYGRVSIRNQRTRWGSCSAKGNLNFNWRLSILPEELRDYVIVHELAHRKEMNHSASFWAIVESILPDYKERRKKLKEYHI</sequence>
<keyword evidence="3" id="KW-0378">Hydrolase</keyword>